<dbReference type="Proteomes" id="UP000001544">
    <property type="component" value="Chromosome"/>
</dbReference>
<organism evidence="1 2">
    <name type="scientific">Alkalihalophilus pseudofirmus (strain ATCC BAA-2126 / JCM 17055 / OF4)</name>
    <name type="common">Bacillus pseudofirmus</name>
    <dbReference type="NCBI Taxonomy" id="398511"/>
    <lineage>
        <taxon>Bacteria</taxon>
        <taxon>Bacillati</taxon>
        <taxon>Bacillota</taxon>
        <taxon>Bacilli</taxon>
        <taxon>Bacillales</taxon>
        <taxon>Bacillaceae</taxon>
        <taxon>Alkalihalophilus</taxon>
    </lineage>
</organism>
<dbReference type="eggNOG" id="ENOG5032YJV">
    <property type="taxonomic scope" value="Bacteria"/>
</dbReference>
<proteinExistence type="predicted"/>
<reference evidence="1 2" key="1">
    <citation type="journal article" date="2011" name="Environ. Microbiol.">
        <title>Genome of alkaliphilic Bacillus pseudofirmus OF4 reveals adaptations that support the ability to grow in an external pH range from 7.5 to 11.4.</title>
        <authorList>
            <person name="Janto B."/>
            <person name="Ahmed A."/>
            <person name="Ito M."/>
            <person name="Liu J."/>
            <person name="Hicks D.B."/>
            <person name="Pagni S."/>
            <person name="Fackelmayer O.J."/>
            <person name="Smith T.A."/>
            <person name="Earl J."/>
            <person name="Elbourne L.D."/>
            <person name="Hassan K."/>
            <person name="Paulsen I.T."/>
            <person name="Kolsto A.B."/>
            <person name="Tourasse N.J."/>
            <person name="Ehrlich G.D."/>
            <person name="Boissy R."/>
            <person name="Ivey D.M."/>
            <person name="Li G."/>
            <person name="Xue Y."/>
            <person name="Ma Y."/>
            <person name="Hu F.Z."/>
            <person name="Krulwich T.A."/>
        </authorList>
    </citation>
    <scope>NUCLEOTIDE SEQUENCE [LARGE SCALE GENOMIC DNA]</scope>
    <source>
        <strain evidence="2">ATCC BAA-2126 / JCM 17055 / OF4</strain>
    </source>
</reference>
<keyword evidence="2" id="KW-1185">Reference proteome</keyword>
<evidence type="ECO:0000313" key="1">
    <source>
        <dbReference type="EMBL" id="ADC49254.1"/>
    </source>
</evidence>
<dbReference type="RefSeq" id="WP_012960527.1">
    <property type="nucleotide sequence ID" value="NC_013791.2"/>
</dbReference>
<gene>
    <name evidence="1" type="ordered locus">BpOF4_05960</name>
</gene>
<sequence length="127" mass="15124">MYKDLSRGTKLSITYSVKKAFVLYMESIEWNEDAYNSDKFVRFWREYSEESAQWTKEVDQSLLENPVFQEELTKKVNEIIKKIFETAPTENQMKKIDELVNELGIEDVDYSCQAEADYQIQRLNSRL</sequence>
<evidence type="ECO:0000313" key="2">
    <source>
        <dbReference type="Proteomes" id="UP000001544"/>
    </source>
</evidence>
<dbReference type="KEGG" id="bpf:BpOF4_05960"/>
<protein>
    <submittedName>
        <fullName evidence="1">Uncharacterized protein</fullName>
    </submittedName>
</protein>
<name>D3FZL2_ALKPO</name>
<accession>D3FZL2</accession>
<dbReference type="EMBL" id="CP001878">
    <property type="protein sequence ID" value="ADC49254.1"/>
    <property type="molecule type" value="Genomic_DNA"/>
</dbReference>
<dbReference type="HOGENOM" id="CLU_1957405_0_0_9"/>
<dbReference type="AlphaFoldDB" id="D3FZL2"/>